<proteinExistence type="predicted"/>
<keyword evidence="3" id="KW-1185">Reference proteome</keyword>
<feature type="compositionally biased region" description="Polar residues" evidence="1">
    <location>
        <begin position="169"/>
        <end position="181"/>
    </location>
</feature>
<dbReference type="OrthoDB" id="425619at2759"/>
<sequence>MTFKKLSDQVRFGNVIDSERRRCQRGSEGHRTTDVEGDASPTGSIHQATLTSEQALVGHTPTAMPTPNLVDILRMVMKEKLDNKFAALQNGQEDRQKQIKDDQQLLLSAVSEVSGAVDKLRKDLDVVEARVTCLGADVDSVKTGLMNCSWLKKVEKRLEKLIKRRDETSTSAENRVNEQQSGLGGKYCGRSPVDDHLTGVH</sequence>
<feature type="compositionally biased region" description="Basic and acidic residues" evidence="1">
    <location>
        <begin position="192"/>
        <end position="201"/>
    </location>
</feature>
<reference evidence="2 3" key="1">
    <citation type="submission" date="2020-04" db="EMBL/GenBank/DDBJ databases">
        <authorList>
            <person name="Wallbank WR R."/>
            <person name="Pardo Diaz C."/>
            <person name="Kozak K."/>
            <person name="Martin S."/>
            <person name="Jiggins C."/>
            <person name="Moest M."/>
            <person name="Warren A I."/>
            <person name="Byers J.R.P. K."/>
            <person name="Montejo-Kovacevich G."/>
            <person name="Yen C E."/>
        </authorList>
    </citation>
    <scope>NUCLEOTIDE SEQUENCE [LARGE SCALE GENOMIC DNA]</scope>
</reference>
<evidence type="ECO:0000313" key="3">
    <source>
        <dbReference type="Proteomes" id="UP000494106"/>
    </source>
</evidence>
<gene>
    <name evidence="2" type="ORF">APLA_LOCUS12542</name>
</gene>
<organism evidence="2 3">
    <name type="scientific">Arctia plantaginis</name>
    <name type="common">Wood tiger moth</name>
    <name type="synonym">Phalaena plantaginis</name>
    <dbReference type="NCBI Taxonomy" id="874455"/>
    <lineage>
        <taxon>Eukaryota</taxon>
        <taxon>Metazoa</taxon>
        <taxon>Ecdysozoa</taxon>
        <taxon>Arthropoda</taxon>
        <taxon>Hexapoda</taxon>
        <taxon>Insecta</taxon>
        <taxon>Pterygota</taxon>
        <taxon>Neoptera</taxon>
        <taxon>Endopterygota</taxon>
        <taxon>Lepidoptera</taxon>
        <taxon>Glossata</taxon>
        <taxon>Ditrysia</taxon>
        <taxon>Noctuoidea</taxon>
        <taxon>Erebidae</taxon>
        <taxon>Arctiinae</taxon>
        <taxon>Arctia</taxon>
    </lineage>
</organism>
<evidence type="ECO:0000313" key="2">
    <source>
        <dbReference type="EMBL" id="CAB3250111.1"/>
    </source>
</evidence>
<comment type="caution">
    <text evidence="2">The sequence shown here is derived from an EMBL/GenBank/DDBJ whole genome shotgun (WGS) entry which is preliminary data.</text>
</comment>
<dbReference type="EMBL" id="CADEBC010000540">
    <property type="protein sequence ID" value="CAB3250111.1"/>
    <property type="molecule type" value="Genomic_DNA"/>
</dbReference>
<name>A0A8S1API4_ARCPL</name>
<accession>A0A8S1API4</accession>
<dbReference type="Proteomes" id="UP000494106">
    <property type="component" value="Unassembled WGS sequence"/>
</dbReference>
<feature type="region of interest" description="Disordered" evidence="1">
    <location>
        <begin position="21"/>
        <end position="44"/>
    </location>
</feature>
<evidence type="ECO:0000256" key="1">
    <source>
        <dbReference type="SAM" id="MobiDB-lite"/>
    </source>
</evidence>
<protein>
    <submittedName>
        <fullName evidence="2">Uncharacterized protein</fullName>
    </submittedName>
</protein>
<dbReference type="AlphaFoldDB" id="A0A8S1API4"/>
<feature type="compositionally biased region" description="Basic and acidic residues" evidence="1">
    <location>
        <begin position="21"/>
        <end position="34"/>
    </location>
</feature>
<feature type="region of interest" description="Disordered" evidence="1">
    <location>
        <begin position="166"/>
        <end position="201"/>
    </location>
</feature>